<feature type="domain" description="INO80 complex subunit F" evidence="4">
    <location>
        <begin position="39"/>
        <end position="85"/>
    </location>
</feature>
<keyword evidence="2" id="KW-0539">Nucleus</keyword>
<evidence type="ECO:0000313" key="6">
    <source>
        <dbReference type="Proteomes" id="UP000038040"/>
    </source>
</evidence>
<reference evidence="5 7" key="2">
    <citation type="submission" date="2018-11" db="EMBL/GenBank/DDBJ databases">
        <authorList>
            <consortium name="Pathogen Informatics"/>
        </authorList>
    </citation>
    <scope>NUCLEOTIDE SEQUENCE [LARGE SCALE GENOMIC DNA]</scope>
</reference>
<dbReference type="GO" id="GO:0005634">
    <property type="term" value="C:nucleus"/>
    <property type="evidence" value="ECO:0007669"/>
    <property type="project" value="UniProtKB-SubCell"/>
</dbReference>
<reference evidence="8" key="1">
    <citation type="submission" date="2017-02" db="UniProtKB">
        <authorList>
            <consortium name="WormBaseParasite"/>
        </authorList>
    </citation>
    <scope>IDENTIFICATION</scope>
</reference>
<dbReference type="AlphaFoldDB" id="A0A0N4U3U4"/>
<evidence type="ECO:0000256" key="3">
    <source>
        <dbReference type="SAM" id="MobiDB-lite"/>
    </source>
</evidence>
<feature type="compositionally biased region" description="Polar residues" evidence="3">
    <location>
        <begin position="177"/>
        <end position="200"/>
    </location>
</feature>
<feature type="region of interest" description="Disordered" evidence="3">
    <location>
        <begin position="170"/>
        <end position="201"/>
    </location>
</feature>
<dbReference type="InterPro" id="IPR056513">
    <property type="entry name" value="INO80F"/>
</dbReference>
<keyword evidence="7" id="KW-1185">Reference proteome</keyword>
<evidence type="ECO:0000313" key="5">
    <source>
        <dbReference type="EMBL" id="VDN55796.1"/>
    </source>
</evidence>
<proteinExistence type="predicted"/>
<comment type="subcellular location">
    <subcellularLocation>
        <location evidence="1">Nucleus</location>
    </subcellularLocation>
</comment>
<evidence type="ECO:0000256" key="1">
    <source>
        <dbReference type="ARBA" id="ARBA00004123"/>
    </source>
</evidence>
<dbReference type="EMBL" id="UYYG01001153">
    <property type="protein sequence ID" value="VDN55796.1"/>
    <property type="molecule type" value="Genomic_DNA"/>
</dbReference>
<feature type="compositionally biased region" description="Low complexity" evidence="3">
    <location>
        <begin position="239"/>
        <end position="251"/>
    </location>
</feature>
<evidence type="ECO:0000256" key="2">
    <source>
        <dbReference type="ARBA" id="ARBA00023242"/>
    </source>
</evidence>
<evidence type="ECO:0000313" key="8">
    <source>
        <dbReference type="WBParaSite" id="DME_0000140901-mRNA-1"/>
    </source>
</evidence>
<protein>
    <submittedName>
        <fullName evidence="8">SERTA domain-containing protein</fullName>
    </submittedName>
</protein>
<dbReference type="OrthoDB" id="5875701at2759"/>
<organism evidence="6 8">
    <name type="scientific">Dracunculus medinensis</name>
    <name type="common">Guinea worm</name>
    <dbReference type="NCBI Taxonomy" id="318479"/>
    <lineage>
        <taxon>Eukaryota</taxon>
        <taxon>Metazoa</taxon>
        <taxon>Ecdysozoa</taxon>
        <taxon>Nematoda</taxon>
        <taxon>Chromadorea</taxon>
        <taxon>Rhabditida</taxon>
        <taxon>Spirurina</taxon>
        <taxon>Dracunculoidea</taxon>
        <taxon>Dracunculidae</taxon>
        <taxon>Dracunculus</taxon>
    </lineage>
</organism>
<dbReference type="Proteomes" id="UP000038040">
    <property type="component" value="Unplaced"/>
</dbReference>
<gene>
    <name evidence="5" type="ORF">DME_LOCUS5769</name>
</gene>
<sequence>MELNEENTSADSRSSSVFDEVITKNSEENVSLSPKSEKYRIKKFYLQKKCDDIQKVSARLLNRIYRIRKEISYLRAQKRMLCQQLTTIMDNYSELSLDIPESEPCLTGMELFSDEASLSILIPKKRKFAEAKLSAASDFSTMEENARKSIISIIDSVITESHEERMRAEASNDVHMGNSNNPSTENFNVESSTNAKNDNCVTDVDGQSMVDRMLRASSIDHLLPIEPENCRSDNKLTVSSNYSNNNTFSNK</sequence>
<dbReference type="WBParaSite" id="DME_0000140901-mRNA-1">
    <property type="protein sequence ID" value="DME_0000140901-mRNA-1"/>
    <property type="gene ID" value="DME_0000140901"/>
</dbReference>
<dbReference type="STRING" id="318479.A0A0N4U3U4"/>
<name>A0A0N4U3U4_DRAME</name>
<evidence type="ECO:0000259" key="4">
    <source>
        <dbReference type="Pfam" id="PF24245"/>
    </source>
</evidence>
<accession>A0A0N4U3U4</accession>
<feature type="region of interest" description="Disordered" evidence="3">
    <location>
        <begin position="229"/>
        <end position="251"/>
    </location>
</feature>
<evidence type="ECO:0000313" key="7">
    <source>
        <dbReference type="Proteomes" id="UP000274756"/>
    </source>
</evidence>
<dbReference type="Proteomes" id="UP000274756">
    <property type="component" value="Unassembled WGS sequence"/>
</dbReference>
<dbReference type="Pfam" id="PF24245">
    <property type="entry name" value="INO80F"/>
    <property type="match status" value="1"/>
</dbReference>